<feature type="binding site" evidence="9">
    <location>
        <position position="69"/>
    </location>
    <ligand>
        <name>substrate</name>
    </ligand>
</feature>
<dbReference type="EMBL" id="JAYXUG010000018">
    <property type="protein sequence ID" value="MEC6833377.1"/>
    <property type="molecule type" value="Genomic_DNA"/>
</dbReference>
<dbReference type="PRINTS" id="PR00502">
    <property type="entry name" value="NUDIXFAMILY"/>
</dbReference>
<dbReference type="GO" id="GO:0019677">
    <property type="term" value="P:NAD+ catabolic process"/>
    <property type="evidence" value="ECO:0007669"/>
    <property type="project" value="TreeGrafter"/>
</dbReference>
<protein>
    <recommendedName>
        <fullName evidence="9">NAD-capped RNA hydrolase NudC</fullName>
        <shortName evidence="9">DeNADding enzyme NudC</shortName>
        <ecNumber evidence="9">3.6.1.-</ecNumber>
    </recommendedName>
    <alternativeName>
        <fullName evidence="9">NADH pyrophosphatase</fullName>
        <ecNumber evidence="9">3.6.1.22</ecNumber>
    </alternativeName>
</protein>
<dbReference type="EC" id="3.6.1.22" evidence="9"/>
<dbReference type="CDD" id="cd03429">
    <property type="entry name" value="NUDIX_NADH_pyrophosphatase_Nudt13"/>
    <property type="match status" value="1"/>
</dbReference>
<evidence type="ECO:0000256" key="5">
    <source>
        <dbReference type="ARBA" id="ARBA00022842"/>
    </source>
</evidence>
<comment type="subunit">
    <text evidence="9">Homodimer.</text>
</comment>
<comment type="catalytic activity">
    <reaction evidence="8">
        <text>a 5'-end NAD(+)-phospho-ribonucleoside in mRNA + H2O = a 5'-end phospho-adenosine-phospho-ribonucleoside in mRNA + beta-nicotinamide D-ribonucleotide + 2 H(+)</text>
        <dbReference type="Rhea" id="RHEA:60876"/>
        <dbReference type="Rhea" id="RHEA-COMP:15698"/>
        <dbReference type="Rhea" id="RHEA-COMP:15719"/>
        <dbReference type="ChEBI" id="CHEBI:14649"/>
        <dbReference type="ChEBI" id="CHEBI:15377"/>
        <dbReference type="ChEBI" id="CHEBI:15378"/>
        <dbReference type="ChEBI" id="CHEBI:144029"/>
        <dbReference type="ChEBI" id="CHEBI:144051"/>
    </reaction>
    <physiologicalReaction direction="left-to-right" evidence="8">
        <dbReference type="Rhea" id="RHEA:60877"/>
    </physiologicalReaction>
</comment>
<organism evidence="12 13">
    <name type="scientific">Photobacterium toruni</name>
    <dbReference type="NCBI Taxonomy" id="1935446"/>
    <lineage>
        <taxon>Bacteria</taxon>
        <taxon>Pseudomonadati</taxon>
        <taxon>Pseudomonadota</taxon>
        <taxon>Gammaproteobacteria</taxon>
        <taxon>Vibrionales</taxon>
        <taxon>Vibrionaceae</taxon>
        <taxon>Photobacterium</taxon>
    </lineage>
</organism>
<feature type="domain" description="Nudix hydrolase" evidence="10">
    <location>
        <begin position="125"/>
        <end position="249"/>
    </location>
</feature>
<evidence type="ECO:0000256" key="6">
    <source>
        <dbReference type="ARBA" id="ARBA00023027"/>
    </source>
</evidence>
<dbReference type="Pfam" id="PF00293">
    <property type="entry name" value="NUDIX"/>
    <property type="match status" value="1"/>
</dbReference>
<feature type="short sequence motif" description="Nudix box" evidence="9">
    <location>
        <begin position="159"/>
        <end position="180"/>
    </location>
</feature>
<dbReference type="PROSITE" id="PS51462">
    <property type="entry name" value="NUDIX"/>
    <property type="match status" value="1"/>
</dbReference>
<dbReference type="PANTHER" id="PTHR42904">
    <property type="entry name" value="NUDIX HYDROLASE, NUDC SUBFAMILY"/>
    <property type="match status" value="1"/>
</dbReference>
<comment type="function">
    <text evidence="9">mRNA decapping enzyme that specifically removes the nicotinamide adenine dinucleotide (NAD) cap from a subset of mRNAs by hydrolyzing the diphosphate linkage to produce nicotinamide mononucleotide (NMN) and 5' monophosphate mRNA. The NAD-cap is present at the 5'-end of some mRNAs and stabilizes RNA against 5'-processing. Has preference for mRNAs with a 5'-end purine. Catalyzes the hydrolysis of a broad range of dinucleotide pyrophosphates.</text>
</comment>
<feature type="binding site" evidence="9">
    <location>
        <position position="98"/>
    </location>
    <ligand>
        <name>Zn(2+)</name>
        <dbReference type="ChEBI" id="CHEBI:29105"/>
    </ligand>
</feature>
<dbReference type="GO" id="GO:0005829">
    <property type="term" value="C:cytosol"/>
    <property type="evidence" value="ECO:0007669"/>
    <property type="project" value="TreeGrafter"/>
</dbReference>
<feature type="binding site" evidence="9">
    <location>
        <position position="101"/>
    </location>
    <ligand>
        <name>Zn(2+)</name>
        <dbReference type="ChEBI" id="CHEBI:29105"/>
    </ligand>
</feature>
<keyword evidence="7 9" id="KW-0464">Manganese</keyword>
<evidence type="ECO:0000256" key="3">
    <source>
        <dbReference type="ARBA" id="ARBA00022801"/>
    </source>
</evidence>
<name>A0A1T4TKR4_9GAMM</name>
<feature type="binding site" evidence="9">
    <location>
        <position position="116"/>
    </location>
    <ligand>
        <name>Zn(2+)</name>
        <dbReference type="ChEBI" id="CHEBI:29105"/>
    </ligand>
</feature>
<evidence type="ECO:0000256" key="8">
    <source>
        <dbReference type="ARBA" id="ARBA00023679"/>
    </source>
</evidence>
<dbReference type="GO" id="GO:0000210">
    <property type="term" value="F:NAD+ diphosphatase activity"/>
    <property type="evidence" value="ECO:0007669"/>
    <property type="project" value="UniProtKB-UniRule"/>
</dbReference>
<feature type="binding site" evidence="9">
    <location>
        <position position="219"/>
    </location>
    <ligand>
        <name>a divalent metal cation</name>
        <dbReference type="ChEBI" id="CHEBI:60240"/>
        <label>1</label>
    </ligand>
</feature>
<dbReference type="InterPro" id="IPR020476">
    <property type="entry name" value="Nudix_hydrolase"/>
</dbReference>
<keyword evidence="5 9" id="KW-0460">Magnesium</keyword>
<dbReference type="RefSeq" id="WP_080175043.1">
    <property type="nucleotide sequence ID" value="NZ_AP024854.1"/>
</dbReference>
<feature type="binding site" evidence="9">
    <location>
        <position position="178"/>
    </location>
    <ligand>
        <name>a divalent metal cation</name>
        <dbReference type="ChEBI" id="CHEBI:60240"/>
        <label>3</label>
    </ligand>
</feature>
<dbReference type="EC" id="3.6.1.-" evidence="9"/>
<comment type="catalytic activity">
    <reaction evidence="9">
        <text>NADH + H2O = reduced beta-nicotinamide D-ribonucleotide + AMP + 2 H(+)</text>
        <dbReference type="Rhea" id="RHEA:48868"/>
        <dbReference type="ChEBI" id="CHEBI:15377"/>
        <dbReference type="ChEBI" id="CHEBI:15378"/>
        <dbReference type="ChEBI" id="CHEBI:57945"/>
        <dbReference type="ChEBI" id="CHEBI:90832"/>
        <dbReference type="ChEBI" id="CHEBI:456215"/>
        <dbReference type="EC" id="3.6.1.22"/>
    </reaction>
</comment>
<feature type="binding site" evidence="9">
    <location>
        <position position="158"/>
    </location>
    <ligand>
        <name>a divalent metal cation</name>
        <dbReference type="ChEBI" id="CHEBI:60240"/>
        <label>1</label>
    </ligand>
</feature>
<dbReference type="PROSITE" id="PS00893">
    <property type="entry name" value="NUDIX_BOX"/>
    <property type="match status" value="1"/>
</dbReference>
<comment type="catalytic activity">
    <reaction evidence="9">
        <text>NAD(+) + H2O = beta-nicotinamide D-ribonucleotide + AMP + 2 H(+)</text>
        <dbReference type="Rhea" id="RHEA:11800"/>
        <dbReference type="ChEBI" id="CHEBI:14649"/>
        <dbReference type="ChEBI" id="CHEBI:15377"/>
        <dbReference type="ChEBI" id="CHEBI:15378"/>
        <dbReference type="ChEBI" id="CHEBI:57540"/>
        <dbReference type="ChEBI" id="CHEBI:456215"/>
        <dbReference type="EC" id="3.6.1.22"/>
    </reaction>
</comment>
<dbReference type="Gene3D" id="3.90.79.20">
    <property type="match status" value="1"/>
</dbReference>
<dbReference type="AlphaFoldDB" id="A0A1T4TKR4"/>
<dbReference type="InterPro" id="IPR022925">
    <property type="entry name" value="RNA_Hydrolase_NudC"/>
</dbReference>
<keyword evidence="2 9" id="KW-0479">Metal-binding</keyword>
<evidence type="ECO:0000256" key="4">
    <source>
        <dbReference type="ARBA" id="ARBA00022833"/>
    </source>
</evidence>
<feature type="binding site" evidence="9">
    <location>
        <begin position="192"/>
        <end position="199"/>
    </location>
    <ligand>
        <name>substrate</name>
    </ligand>
</feature>
<evidence type="ECO:0000256" key="7">
    <source>
        <dbReference type="ARBA" id="ARBA00023211"/>
    </source>
</evidence>
<dbReference type="SUPFAM" id="SSF55811">
    <property type="entry name" value="Nudix"/>
    <property type="match status" value="2"/>
</dbReference>
<feature type="binding site" evidence="9">
    <location>
        <position position="119"/>
    </location>
    <ligand>
        <name>Zn(2+)</name>
        <dbReference type="ChEBI" id="CHEBI:29105"/>
    </ligand>
</feature>
<dbReference type="Proteomes" id="UP001306119">
    <property type="component" value="Unassembled WGS sequence"/>
</dbReference>
<comment type="cofactor">
    <cofactor evidence="9">
        <name>Zn(2+)</name>
        <dbReference type="ChEBI" id="CHEBI:29105"/>
    </cofactor>
    <text evidence="9">Binds 1 zinc ion per subunit.</text>
</comment>
<keyword evidence="14" id="KW-1185">Reference proteome</keyword>
<keyword evidence="6 9" id="KW-0520">NAD</keyword>
<evidence type="ECO:0000313" key="13">
    <source>
        <dbReference type="Proteomes" id="UP000191116"/>
    </source>
</evidence>
<dbReference type="Proteomes" id="UP000191116">
    <property type="component" value="Unassembled WGS sequence"/>
</dbReference>
<dbReference type="HAMAP" id="MF_00297">
    <property type="entry name" value="Nudix_NudC"/>
    <property type="match status" value="1"/>
</dbReference>
<dbReference type="GO" id="GO:0006742">
    <property type="term" value="P:NADP+ catabolic process"/>
    <property type="evidence" value="ECO:0007669"/>
    <property type="project" value="TreeGrafter"/>
</dbReference>
<evidence type="ECO:0000256" key="2">
    <source>
        <dbReference type="ARBA" id="ARBA00022723"/>
    </source>
</evidence>
<dbReference type="Gene3D" id="3.90.79.10">
    <property type="entry name" value="Nucleoside Triphosphate Pyrophosphohydrolase"/>
    <property type="match status" value="1"/>
</dbReference>
<dbReference type="GO" id="GO:0035529">
    <property type="term" value="F:NADH pyrophosphatase activity"/>
    <property type="evidence" value="ECO:0007669"/>
    <property type="project" value="TreeGrafter"/>
</dbReference>
<reference evidence="12 13" key="1">
    <citation type="submission" date="2017-02" db="EMBL/GenBank/DDBJ databases">
        <authorList>
            <person name="Peterson S.W."/>
        </authorList>
    </citation>
    <scope>NUCLEOTIDE SEQUENCE [LARGE SCALE GENOMIC DNA]</scope>
    <source>
        <strain evidence="12 13">CECT 9189</strain>
    </source>
</reference>
<evidence type="ECO:0000313" key="12">
    <source>
        <dbReference type="EMBL" id="SKA40964.1"/>
    </source>
</evidence>
<dbReference type="OrthoDB" id="9791656at2"/>
<evidence type="ECO:0000313" key="14">
    <source>
        <dbReference type="Proteomes" id="UP001306119"/>
    </source>
</evidence>
<evidence type="ECO:0000256" key="9">
    <source>
        <dbReference type="HAMAP-Rule" id="MF_00297"/>
    </source>
</evidence>
<sequence>MLKNEKLAYWCVTRNDKLLLQNGELPLCLSEQLICNTTTKRIIGYFNSIPVYWLVDENGFNEADFFNLRALLGGDNALFALAGRSIQLAYMIQTQRFCCHCGHPLQLDTKVLAMHCSGCESLHYPRVSPCIIVAVRKGNHLLLAQHPRHKTGMYTVIAGFIEPGETAEQCVAREVLEETGIAVKNIRYFDSQPWAFPSNLMLGFIADYAAGEIKPDYEELTDAMWATADKLPEIAPLGTIARRLIDTTLLINDGNDQH</sequence>
<reference evidence="11 14" key="2">
    <citation type="submission" date="2024-01" db="EMBL/GenBank/DDBJ databases">
        <title>Active colonisers of the gastrointestinal tract of Atlantic salmon farmed in a warm water region.</title>
        <authorList>
            <person name="Bowman J.P."/>
        </authorList>
    </citation>
    <scope>NUCLEOTIDE SEQUENCE [LARGE SCALE GENOMIC DNA]</scope>
    <source>
        <strain evidence="11 14">S3MW1</strain>
    </source>
</reference>
<dbReference type="GO" id="GO:0008270">
    <property type="term" value="F:zinc ion binding"/>
    <property type="evidence" value="ECO:0007669"/>
    <property type="project" value="UniProtKB-UniRule"/>
</dbReference>
<dbReference type="PANTHER" id="PTHR42904:SF6">
    <property type="entry name" value="NAD-CAPPED RNA HYDROLASE NUDT12"/>
    <property type="match status" value="1"/>
</dbReference>
<feature type="binding site" evidence="9">
    <location>
        <position position="219"/>
    </location>
    <ligand>
        <name>a divalent metal cation</name>
        <dbReference type="ChEBI" id="CHEBI:60240"/>
        <label>3</label>
    </ligand>
</feature>
<evidence type="ECO:0000259" key="10">
    <source>
        <dbReference type="PROSITE" id="PS51462"/>
    </source>
</evidence>
<feature type="binding site" evidence="9">
    <location>
        <position position="174"/>
    </location>
    <ligand>
        <name>a divalent metal cation</name>
        <dbReference type="ChEBI" id="CHEBI:60240"/>
        <label>3</label>
    </ligand>
</feature>
<dbReference type="GO" id="GO:0030145">
    <property type="term" value="F:manganese ion binding"/>
    <property type="evidence" value="ECO:0007669"/>
    <property type="project" value="UniProtKB-UniRule"/>
</dbReference>
<dbReference type="FunFam" id="3.90.79.10:FF:000004">
    <property type="entry name" value="NADH pyrophosphatase"/>
    <property type="match status" value="1"/>
</dbReference>
<evidence type="ECO:0000313" key="11">
    <source>
        <dbReference type="EMBL" id="MEC6833377.1"/>
    </source>
</evidence>
<gene>
    <name evidence="9 12" type="primary">nudC</name>
    <name evidence="12" type="ORF">CZ814_02258</name>
    <name evidence="11" type="ORF">VXS06_16545</name>
</gene>
<feature type="binding site" evidence="9">
    <location>
        <position position="241"/>
    </location>
    <ligand>
        <name>substrate</name>
    </ligand>
</feature>
<dbReference type="GO" id="GO:0000287">
    <property type="term" value="F:magnesium ion binding"/>
    <property type="evidence" value="ECO:0007669"/>
    <property type="project" value="UniProtKB-UniRule"/>
</dbReference>
<feature type="binding site" evidence="9">
    <location>
        <position position="124"/>
    </location>
    <ligand>
        <name>substrate</name>
    </ligand>
</feature>
<dbReference type="InterPro" id="IPR020084">
    <property type="entry name" value="NUDIX_hydrolase_CS"/>
</dbReference>
<comment type="cofactor">
    <cofactor evidence="9">
        <name>Mg(2+)</name>
        <dbReference type="ChEBI" id="CHEBI:18420"/>
    </cofactor>
    <cofactor evidence="9">
        <name>Mn(2+)</name>
        <dbReference type="ChEBI" id="CHEBI:29035"/>
    </cofactor>
    <text evidence="9">Divalent metal cations. Mg(2+) or Mn(2+).</text>
</comment>
<dbReference type="InterPro" id="IPR050241">
    <property type="entry name" value="NAD-cap_RNA_hydrolase_NudC"/>
</dbReference>
<dbReference type="InterPro" id="IPR000086">
    <property type="entry name" value="NUDIX_hydrolase_dom"/>
</dbReference>
<accession>A0A1T4TKR4</accession>
<keyword evidence="4 9" id="KW-0862">Zinc</keyword>
<dbReference type="InterPro" id="IPR015797">
    <property type="entry name" value="NUDIX_hydrolase-like_dom_sf"/>
</dbReference>
<dbReference type="InterPro" id="IPR049734">
    <property type="entry name" value="NudC-like_C"/>
</dbReference>
<comment type="caution">
    <text evidence="9">Lacks conserved residue(s) required for the propagation of feature annotation.</text>
</comment>
<proteinExistence type="inferred from homology"/>
<feature type="binding site" evidence="9">
    <location>
        <position position="174"/>
    </location>
    <ligand>
        <name>a divalent metal cation</name>
        <dbReference type="ChEBI" id="CHEBI:60240"/>
        <label>2</label>
    </ligand>
</feature>
<keyword evidence="3 9" id="KW-0378">Hydrolase</keyword>
<feature type="binding site" evidence="9">
    <location>
        <position position="178"/>
    </location>
    <ligand>
        <name>a divalent metal cation</name>
        <dbReference type="ChEBI" id="CHEBI:60240"/>
        <label>1</label>
    </ligand>
</feature>
<comment type="similarity">
    <text evidence="1 9">Belongs to the Nudix hydrolase family. NudC subfamily.</text>
</comment>
<evidence type="ECO:0000256" key="1">
    <source>
        <dbReference type="ARBA" id="ARBA00009595"/>
    </source>
</evidence>
<dbReference type="EMBL" id="FUWP01000011">
    <property type="protein sequence ID" value="SKA40964.1"/>
    <property type="molecule type" value="Genomic_DNA"/>
</dbReference>